<name>A0A4S8PF49_9ACTN</name>
<keyword evidence="3" id="KW-1185">Reference proteome</keyword>
<comment type="caution">
    <text evidence="2">The sequence shown here is derived from an EMBL/GenBank/DDBJ whole genome shotgun (WGS) entry which is preliminary data.</text>
</comment>
<accession>A0A4S8PF49</accession>
<dbReference type="OrthoDB" id="5189195at2"/>
<feature type="compositionally biased region" description="Basic and acidic residues" evidence="1">
    <location>
        <begin position="1"/>
        <end position="11"/>
    </location>
</feature>
<evidence type="ECO:0000313" key="3">
    <source>
        <dbReference type="Proteomes" id="UP000305792"/>
    </source>
</evidence>
<feature type="region of interest" description="Disordered" evidence="1">
    <location>
        <begin position="1"/>
        <end position="47"/>
    </location>
</feature>
<evidence type="ECO:0000313" key="2">
    <source>
        <dbReference type="EMBL" id="THV26984.1"/>
    </source>
</evidence>
<proteinExistence type="predicted"/>
<gene>
    <name evidence="2" type="ORF">E9998_15990</name>
</gene>
<sequence length="107" mass="11073">MTLHMDVDDVRSGGAGLRGLAPGAQNAPRRVEGPSRSAADRNGGFATGEAGTRWQAALAAVASGVERRLDWQGEQVVGSADDLESADAENGTRFKDIQGDLPAGPTR</sequence>
<dbReference type="EMBL" id="STGX01000012">
    <property type="protein sequence ID" value="THV26984.1"/>
    <property type="molecule type" value="Genomic_DNA"/>
</dbReference>
<protein>
    <submittedName>
        <fullName evidence="2">Uncharacterized protein</fullName>
    </submittedName>
</protein>
<feature type="region of interest" description="Disordered" evidence="1">
    <location>
        <begin position="76"/>
        <end position="107"/>
    </location>
</feature>
<dbReference type="RefSeq" id="WP_136530704.1">
    <property type="nucleotide sequence ID" value="NZ_STGX01000012.1"/>
</dbReference>
<dbReference type="Proteomes" id="UP000305792">
    <property type="component" value="Unassembled WGS sequence"/>
</dbReference>
<reference evidence="2 3" key="1">
    <citation type="journal article" date="2018" name="Int. J. Syst. Evol. Microbiol.">
        <title>Glycomyces paridis sp. nov., isolated from the medicinal plant Paris polyphylla.</title>
        <authorList>
            <person name="Fang X.M."/>
            <person name="Bai J.L."/>
            <person name="Su J."/>
            <person name="Zhao L.L."/>
            <person name="Liu H.Y."/>
            <person name="Ma B.P."/>
            <person name="Zhang Y.Q."/>
            <person name="Yu L.Y."/>
        </authorList>
    </citation>
    <scope>NUCLEOTIDE SEQUENCE [LARGE SCALE GENOMIC DNA]</scope>
    <source>
        <strain evidence="2 3">CPCC 204357</strain>
    </source>
</reference>
<dbReference type="AlphaFoldDB" id="A0A4S8PF49"/>
<evidence type="ECO:0000256" key="1">
    <source>
        <dbReference type="SAM" id="MobiDB-lite"/>
    </source>
</evidence>
<organism evidence="2 3">
    <name type="scientific">Glycomyces paridis</name>
    <dbReference type="NCBI Taxonomy" id="2126555"/>
    <lineage>
        <taxon>Bacteria</taxon>
        <taxon>Bacillati</taxon>
        <taxon>Actinomycetota</taxon>
        <taxon>Actinomycetes</taxon>
        <taxon>Glycomycetales</taxon>
        <taxon>Glycomycetaceae</taxon>
        <taxon>Glycomyces</taxon>
    </lineage>
</organism>